<dbReference type="Gene3D" id="2.130.10.30">
    <property type="entry name" value="Regulator of chromosome condensation 1/beta-lactamase-inhibitor protein II"/>
    <property type="match status" value="1"/>
</dbReference>
<name>A0ABY8UBZ3_TETOB</name>
<proteinExistence type="predicted"/>
<dbReference type="SUPFAM" id="SSF50985">
    <property type="entry name" value="RCC1/BLIP-II"/>
    <property type="match status" value="1"/>
</dbReference>
<evidence type="ECO:0000313" key="3">
    <source>
        <dbReference type="EMBL" id="WIA17193.1"/>
    </source>
</evidence>
<dbReference type="PRINTS" id="PR00633">
    <property type="entry name" value="RCCNDNSATION"/>
</dbReference>
<dbReference type="Proteomes" id="UP001244341">
    <property type="component" value="Chromosome 8b"/>
</dbReference>
<reference evidence="3 4" key="1">
    <citation type="submission" date="2023-05" db="EMBL/GenBank/DDBJ databases">
        <title>A 100% complete, gapless, phased diploid assembly of the Scenedesmus obliquus UTEX 3031 genome.</title>
        <authorList>
            <person name="Biondi T.C."/>
            <person name="Hanschen E.R."/>
            <person name="Kwon T."/>
            <person name="Eng W."/>
            <person name="Kruse C.P.S."/>
            <person name="Koehler S.I."/>
            <person name="Kunde Y."/>
            <person name="Gleasner C.D."/>
            <person name="You Mak K.T."/>
            <person name="Polle J."/>
            <person name="Hovde B.T."/>
            <person name="Starkenburg S.R."/>
        </authorList>
    </citation>
    <scope>NUCLEOTIDE SEQUENCE [LARGE SCALE GENOMIC DNA]</scope>
    <source>
        <strain evidence="3 4">DOE0152z</strain>
    </source>
</reference>
<evidence type="ECO:0000256" key="1">
    <source>
        <dbReference type="ARBA" id="ARBA00022737"/>
    </source>
</evidence>
<accession>A0ABY8UBZ3</accession>
<protein>
    <submittedName>
        <fullName evidence="3">Uncharacterized protein</fullName>
    </submittedName>
</protein>
<dbReference type="Pfam" id="PF00415">
    <property type="entry name" value="RCC1"/>
    <property type="match status" value="1"/>
</dbReference>
<evidence type="ECO:0000256" key="2">
    <source>
        <dbReference type="PROSITE-ProRule" id="PRU00235"/>
    </source>
</evidence>
<gene>
    <name evidence="3" type="ORF">OEZ85_014076</name>
</gene>
<dbReference type="InterPro" id="IPR051210">
    <property type="entry name" value="Ub_ligase/GEF_domain"/>
</dbReference>
<dbReference type="EMBL" id="CP126215">
    <property type="protein sequence ID" value="WIA17193.1"/>
    <property type="molecule type" value="Genomic_DNA"/>
</dbReference>
<evidence type="ECO:0000313" key="4">
    <source>
        <dbReference type="Proteomes" id="UP001244341"/>
    </source>
</evidence>
<dbReference type="InterPro" id="IPR009091">
    <property type="entry name" value="RCC1/BLIP-II"/>
</dbReference>
<dbReference type="Pfam" id="PF13540">
    <property type="entry name" value="RCC1_2"/>
    <property type="match status" value="1"/>
</dbReference>
<dbReference type="PANTHER" id="PTHR22870">
    <property type="entry name" value="REGULATOR OF CHROMOSOME CONDENSATION"/>
    <property type="match status" value="1"/>
</dbReference>
<dbReference type="PANTHER" id="PTHR22870:SF408">
    <property type="entry name" value="OS09G0560450 PROTEIN"/>
    <property type="match status" value="1"/>
</dbReference>
<dbReference type="PROSITE" id="PS50012">
    <property type="entry name" value="RCC1_3"/>
    <property type="match status" value="1"/>
</dbReference>
<feature type="repeat" description="RCC1" evidence="2">
    <location>
        <begin position="80"/>
        <end position="132"/>
    </location>
</feature>
<keyword evidence="4" id="KW-1185">Reference proteome</keyword>
<organism evidence="3 4">
    <name type="scientific">Tetradesmus obliquus</name>
    <name type="common">Green alga</name>
    <name type="synonym">Acutodesmus obliquus</name>
    <dbReference type="NCBI Taxonomy" id="3088"/>
    <lineage>
        <taxon>Eukaryota</taxon>
        <taxon>Viridiplantae</taxon>
        <taxon>Chlorophyta</taxon>
        <taxon>core chlorophytes</taxon>
        <taxon>Chlorophyceae</taxon>
        <taxon>CS clade</taxon>
        <taxon>Sphaeropleales</taxon>
        <taxon>Scenedesmaceae</taxon>
        <taxon>Tetradesmus</taxon>
    </lineage>
</organism>
<keyword evidence="1" id="KW-0677">Repeat</keyword>
<dbReference type="InterPro" id="IPR000408">
    <property type="entry name" value="Reg_chr_condens"/>
</dbReference>
<sequence>MIGPAQQAALSGLAGSVQCVLACNVRNLTVFAWGRNVEGQCAIEGPVPLVTRPTAVLELLQAPVSSVVASKLTSGAVVGGAVYTWGEGAAGKLGHGSAASLTVPSRVEALVGRSPISAAALGHHHSLFVDQAGSLWACGENKEGQCGFGTPLDVIAVQHRRAQQQEALMPLAAAAQGHVGVPARVGAGPCSMMSAAAAAATGDAAAAAAAAAEAAQQLGSAEVVAVAASSYFSLALTAKGEVWTFGADYNGALGSEGSSWQSSPCKGRLWLWGRLVDQQHGAGIMRRFGGEDGQQHHHHQQQQVLAASSGGADYSWAGFGGHAPQLVRELSGVKDVALGGWHALVLAE</sequence>